<dbReference type="AlphaFoldDB" id="A0A4U6BKU0"/>
<proteinExistence type="predicted"/>
<keyword evidence="2" id="KW-1185">Reference proteome</keyword>
<dbReference type="EMBL" id="LBIA02000001">
    <property type="protein sequence ID" value="TKT70832.1"/>
    <property type="molecule type" value="Genomic_DNA"/>
</dbReference>
<accession>A0A4U6BKU0</accession>
<dbReference type="STRING" id="211460.YH63_13825"/>
<comment type="caution">
    <text evidence="1">The sequence shown here is derived from an EMBL/GenBank/DDBJ whole genome shotgun (WGS) entry which is preliminary data.</text>
</comment>
<organism evidence="1 2">
    <name type="scientific">Afipia massiliensis</name>
    <dbReference type="NCBI Taxonomy" id="211460"/>
    <lineage>
        <taxon>Bacteria</taxon>
        <taxon>Pseudomonadati</taxon>
        <taxon>Pseudomonadota</taxon>
        <taxon>Alphaproteobacteria</taxon>
        <taxon>Hyphomicrobiales</taxon>
        <taxon>Nitrobacteraceae</taxon>
        <taxon>Afipia</taxon>
    </lineage>
</organism>
<protein>
    <submittedName>
        <fullName evidence="1">Uncharacterized protein</fullName>
    </submittedName>
</protein>
<dbReference type="Proteomes" id="UP000034832">
    <property type="component" value="Unassembled WGS sequence"/>
</dbReference>
<name>A0A4U6BKU0_9BRAD</name>
<evidence type="ECO:0000313" key="1">
    <source>
        <dbReference type="EMBL" id="TKT70832.1"/>
    </source>
</evidence>
<gene>
    <name evidence="1" type="ORF">YH63_005075</name>
</gene>
<dbReference type="RefSeq" id="WP_046828540.1">
    <property type="nucleotide sequence ID" value="NZ_LBIA02000001.1"/>
</dbReference>
<evidence type="ECO:0000313" key="2">
    <source>
        <dbReference type="Proteomes" id="UP000034832"/>
    </source>
</evidence>
<reference evidence="1" key="1">
    <citation type="submission" date="2019-04" db="EMBL/GenBank/DDBJ databases">
        <title>Whole genome sequencing of cave bacteria.</title>
        <authorList>
            <person name="Gan H.M."/>
            <person name="Barton H."/>
            <person name="Savka M.A."/>
        </authorList>
    </citation>
    <scope>NUCLEOTIDE SEQUENCE [LARGE SCALE GENOMIC DNA]</scope>
    <source>
        <strain evidence="1">LC387</strain>
    </source>
</reference>
<sequence>MRYKTVRQQHLAYCKCNDRSAALSSTLHKLRVTLGETEKYCPFIDGGMLATGLARFGIIASRSAC</sequence>